<feature type="domain" description="DUF2344" evidence="1">
    <location>
        <begin position="3"/>
        <end position="177"/>
    </location>
</feature>
<accession>A0A0B4N1G0</accession>
<reference evidence="2" key="1">
    <citation type="submission" date="2014-03" db="EMBL/GenBank/DDBJ databases">
        <title>A sequence of cellulolytic fosmid clone of goat rumen metagenome.</title>
        <authorList>
            <person name="Lee K.-T."/>
            <person name="Kim J.-Y."/>
            <person name="Kim Y.-J."/>
            <person name="Ahn J.-H."/>
            <person name="Park M.-N."/>
            <person name="Kim J.-H."/>
            <person name="Kim T.-H."/>
        </authorList>
    </citation>
    <scope>NUCLEOTIDE SEQUENCE</scope>
</reference>
<evidence type="ECO:0000313" key="2">
    <source>
        <dbReference type="EMBL" id="AIF26118.1"/>
    </source>
</evidence>
<dbReference type="Pfam" id="PF10105">
    <property type="entry name" value="DUF2344"/>
    <property type="match status" value="1"/>
</dbReference>
<name>A0A0B4N1G0_9BACT</name>
<evidence type="ECO:0000259" key="1">
    <source>
        <dbReference type="Pfam" id="PF10105"/>
    </source>
</evidence>
<organism evidence="2">
    <name type="scientific">uncultured bacterium Ad_139_A06_contig2</name>
    <dbReference type="NCBI Taxonomy" id="1489304"/>
    <lineage>
        <taxon>Bacteria</taxon>
        <taxon>environmental samples</taxon>
    </lineage>
</organism>
<dbReference type="AlphaFoldDB" id="A0A0B4N1G0"/>
<dbReference type="InterPro" id="IPR018768">
    <property type="entry name" value="DUF2344"/>
</dbReference>
<protein>
    <recommendedName>
        <fullName evidence="1">DUF2344 domain-containing protein</fullName>
    </recommendedName>
</protein>
<dbReference type="NCBIfam" id="TIGR03936">
    <property type="entry name" value="sam_1_link_chp"/>
    <property type="match status" value="1"/>
</dbReference>
<dbReference type="EMBL" id="KJ631395">
    <property type="protein sequence ID" value="AIF26118.1"/>
    <property type="molecule type" value="Genomic_DNA"/>
</dbReference>
<sequence>MNKLRMRFSKTGRAVYISHLDLMHTLQRAFSRAGFSLKYSEGYNPHPQISIALPLSVGMSSICEILDFRLNEDIDPADFPEKINSCLPEGICVLEVYEAEAKSSLIKWLEIEGEFEYDDRDPERILPGLEEFFRQESIPVMKKSKRGMTEADIRPMIRSISFSHKEDDIAVKALISATEPTLNPELLSGALTQLQPELAPDFASYRRIETYTADGQIFR</sequence>
<proteinExistence type="predicted"/>